<keyword evidence="1" id="KW-0812">Transmembrane</keyword>
<dbReference type="Proteomes" id="UP000290289">
    <property type="component" value="Chromosome 7"/>
</dbReference>
<feature type="non-terminal residue" evidence="2">
    <location>
        <position position="1"/>
    </location>
</feature>
<keyword evidence="3" id="KW-1185">Reference proteome</keyword>
<accession>A0A498JC17</accession>
<reference evidence="2 3" key="1">
    <citation type="submission" date="2018-10" db="EMBL/GenBank/DDBJ databases">
        <title>A high-quality apple genome assembly.</title>
        <authorList>
            <person name="Hu J."/>
        </authorList>
    </citation>
    <scope>NUCLEOTIDE SEQUENCE [LARGE SCALE GENOMIC DNA]</scope>
    <source>
        <strain evidence="3">cv. HFTH1</strain>
        <tissue evidence="2">Young leaf</tissue>
    </source>
</reference>
<proteinExistence type="predicted"/>
<feature type="transmembrane region" description="Helical" evidence="1">
    <location>
        <begin position="178"/>
        <end position="198"/>
    </location>
</feature>
<gene>
    <name evidence="2" type="ORF">DVH24_013854</name>
</gene>
<evidence type="ECO:0000313" key="2">
    <source>
        <dbReference type="EMBL" id="RXH93278.1"/>
    </source>
</evidence>
<comment type="caution">
    <text evidence="2">The sequence shown here is derived from an EMBL/GenBank/DDBJ whole genome shotgun (WGS) entry which is preliminary data.</text>
</comment>
<organism evidence="2 3">
    <name type="scientific">Malus domestica</name>
    <name type="common">Apple</name>
    <name type="synonym">Pyrus malus</name>
    <dbReference type="NCBI Taxonomy" id="3750"/>
    <lineage>
        <taxon>Eukaryota</taxon>
        <taxon>Viridiplantae</taxon>
        <taxon>Streptophyta</taxon>
        <taxon>Embryophyta</taxon>
        <taxon>Tracheophyta</taxon>
        <taxon>Spermatophyta</taxon>
        <taxon>Magnoliopsida</taxon>
        <taxon>eudicotyledons</taxon>
        <taxon>Gunneridae</taxon>
        <taxon>Pentapetalae</taxon>
        <taxon>rosids</taxon>
        <taxon>fabids</taxon>
        <taxon>Rosales</taxon>
        <taxon>Rosaceae</taxon>
        <taxon>Amygdaloideae</taxon>
        <taxon>Maleae</taxon>
        <taxon>Malus</taxon>
    </lineage>
</organism>
<keyword evidence="1" id="KW-0472">Membrane</keyword>
<feature type="transmembrane region" description="Helical" evidence="1">
    <location>
        <begin position="113"/>
        <end position="132"/>
    </location>
</feature>
<feature type="transmembrane region" description="Helical" evidence="1">
    <location>
        <begin position="218"/>
        <end position="236"/>
    </location>
</feature>
<name>A0A498JC17_MALDO</name>
<evidence type="ECO:0000313" key="3">
    <source>
        <dbReference type="Proteomes" id="UP000290289"/>
    </source>
</evidence>
<feature type="transmembrane region" description="Helical" evidence="1">
    <location>
        <begin position="138"/>
        <end position="166"/>
    </location>
</feature>
<sequence length="250" mass="28339">YKSTNYKVHCHRLATTHLCLLPIGTLTRRALDPRLPAILYLHRALPFRFRQSHRPTNRSPPKGLEIQLKRSAFLPKNLGYLIRFVPFELGFDEAKDDLGSGGLVANAYYCRPFAYPAQWVFAWDFVDFAFAFGGREGLYWWACFCYVVVLQAFVCGCGAYLFCLLVEALLLERIGEGFLAAFGFGAVVVAGWFYIGIWPVCVSWVGDFAMPIGRAPNFLVFYIILDKVLAFVLGRLDSTLRHQQHHSLVG</sequence>
<evidence type="ECO:0000256" key="1">
    <source>
        <dbReference type="SAM" id="Phobius"/>
    </source>
</evidence>
<dbReference type="AlphaFoldDB" id="A0A498JC17"/>
<keyword evidence="1" id="KW-1133">Transmembrane helix</keyword>
<protein>
    <submittedName>
        <fullName evidence="2">Uncharacterized protein</fullName>
    </submittedName>
</protein>
<dbReference type="EMBL" id="RDQH01000333">
    <property type="protein sequence ID" value="RXH93278.1"/>
    <property type="molecule type" value="Genomic_DNA"/>
</dbReference>